<sequence length="104" mass="11427">MKIGVIGDRQSVQGFAALSIDVYPATSERNIKRLINTLAKDRYAIIFITEQAASLVPETIEKYNTSPFPAIIPIPGNQGSMGVGQETIRRNVEKAIGTNIFFDE</sequence>
<keyword evidence="2" id="KW-0813">Transport</keyword>
<dbReference type="GO" id="GO:0046961">
    <property type="term" value="F:proton-transporting ATPase activity, rotational mechanism"/>
    <property type="evidence" value="ECO:0007669"/>
    <property type="project" value="InterPro"/>
</dbReference>
<keyword evidence="5" id="KW-1185">Reference proteome</keyword>
<comment type="similarity">
    <text evidence="1">Belongs to the V-ATPase F subunit family.</text>
</comment>
<dbReference type="EMBL" id="JACRSS010000001">
    <property type="protein sequence ID" value="MBC8538281.1"/>
    <property type="molecule type" value="Genomic_DNA"/>
</dbReference>
<evidence type="ECO:0000313" key="4">
    <source>
        <dbReference type="EMBL" id="MBC8538281.1"/>
    </source>
</evidence>
<gene>
    <name evidence="4" type="ORF">H8693_04970</name>
</gene>
<name>A0A926HX17_9FIRM</name>
<accession>A0A926HX17</accession>
<evidence type="ECO:0000256" key="1">
    <source>
        <dbReference type="ARBA" id="ARBA00010148"/>
    </source>
</evidence>
<organism evidence="4 5">
    <name type="scientific">Guopingia tenuis</name>
    <dbReference type="NCBI Taxonomy" id="2763656"/>
    <lineage>
        <taxon>Bacteria</taxon>
        <taxon>Bacillati</taxon>
        <taxon>Bacillota</taxon>
        <taxon>Clostridia</taxon>
        <taxon>Christensenellales</taxon>
        <taxon>Christensenellaceae</taxon>
        <taxon>Guopingia</taxon>
    </lineage>
</organism>
<keyword evidence="3" id="KW-0406">Ion transport</keyword>
<protein>
    <submittedName>
        <fullName evidence="4">V-type ATP synthase subunit F</fullName>
    </submittedName>
</protein>
<comment type="caution">
    <text evidence="4">The sequence shown here is derived from an EMBL/GenBank/DDBJ whole genome shotgun (WGS) entry which is preliminary data.</text>
</comment>
<evidence type="ECO:0000256" key="3">
    <source>
        <dbReference type="ARBA" id="ARBA00023065"/>
    </source>
</evidence>
<dbReference type="Gene3D" id="3.40.50.10580">
    <property type="entry name" value="ATPase, V1 complex, subunit F"/>
    <property type="match status" value="1"/>
</dbReference>
<dbReference type="SUPFAM" id="SSF159468">
    <property type="entry name" value="AtpF-like"/>
    <property type="match status" value="1"/>
</dbReference>
<dbReference type="AlphaFoldDB" id="A0A926HX17"/>
<evidence type="ECO:0000313" key="5">
    <source>
        <dbReference type="Proteomes" id="UP000617951"/>
    </source>
</evidence>
<dbReference type="InterPro" id="IPR036906">
    <property type="entry name" value="ATPase_V1_fsu_sf"/>
</dbReference>
<dbReference type="Proteomes" id="UP000617951">
    <property type="component" value="Unassembled WGS sequence"/>
</dbReference>
<dbReference type="NCBIfam" id="NF002384">
    <property type="entry name" value="PRK01395.1"/>
    <property type="match status" value="1"/>
</dbReference>
<reference evidence="4" key="1">
    <citation type="submission" date="2020-08" db="EMBL/GenBank/DDBJ databases">
        <title>Genome public.</title>
        <authorList>
            <person name="Liu C."/>
            <person name="Sun Q."/>
        </authorList>
    </citation>
    <scope>NUCLEOTIDE SEQUENCE</scope>
    <source>
        <strain evidence="4">NSJ-63</strain>
    </source>
</reference>
<evidence type="ECO:0000256" key="2">
    <source>
        <dbReference type="ARBA" id="ARBA00022448"/>
    </source>
</evidence>
<dbReference type="InterPro" id="IPR008218">
    <property type="entry name" value="ATPase_V1-cplx_f_g_su"/>
</dbReference>
<dbReference type="Pfam" id="PF01990">
    <property type="entry name" value="ATP-synt_F"/>
    <property type="match status" value="1"/>
</dbReference>
<dbReference type="RefSeq" id="WP_249280037.1">
    <property type="nucleotide sequence ID" value="NZ_JACRSS010000001.1"/>
</dbReference>
<proteinExistence type="inferred from homology"/>